<dbReference type="EMBL" id="QPMM01000009">
    <property type="protein sequence ID" value="RFS21015.1"/>
    <property type="molecule type" value="Genomic_DNA"/>
</dbReference>
<feature type="transmembrane region" description="Helical" evidence="1">
    <location>
        <begin position="50"/>
        <end position="70"/>
    </location>
</feature>
<feature type="transmembrane region" description="Helical" evidence="1">
    <location>
        <begin position="164"/>
        <end position="183"/>
    </location>
</feature>
<dbReference type="GO" id="GO:0009636">
    <property type="term" value="P:response to toxic substance"/>
    <property type="evidence" value="ECO:0007669"/>
    <property type="project" value="TreeGrafter"/>
</dbReference>
<dbReference type="InterPro" id="IPR025962">
    <property type="entry name" value="SdpI/YhfL"/>
</dbReference>
<evidence type="ECO:0000313" key="2">
    <source>
        <dbReference type="EMBL" id="RFS21015.1"/>
    </source>
</evidence>
<evidence type="ECO:0000313" key="3">
    <source>
        <dbReference type="Proteomes" id="UP000260644"/>
    </source>
</evidence>
<reference evidence="2 3" key="1">
    <citation type="submission" date="2018-07" db="EMBL/GenBank/DDBJ databases">
        <title>Chitinophaga K2CV101002-2 sp. nov., isolated from a monsoon evergreen broad-leaved forest soil.</title>
        <authorList>
            <person name="Lv Y."/>
        </authorList>
    </citation>
    <scope>NUCLEOTIDE SEQUENCE [LARGE SCALE GENOMIC DNA]</scope>
    <source>
        <strain evidence="2 3">GDMCC 1.1288</strain>
    </source>
</reference>
<name>A0A3E1Y7H1_9BACT</name>
<keyword evidence="1" id="KW-1133">Transmembrane helix</keyword>
<dbReference type="OrthoDB" id="9808690at2"/>
<feature type="transmembrane region" description="Helical" evidence="1">
    <location>
        <begin position="115"/>
        <end position="135"/>
    </location>
</feature>
<dbReference type="RefSeq" id="WP_116976964.1">
    <property type="nucleotide sequence ID" value="NZ_QPMM01000009.1"/>
</dbReference>
<dbReference type="PANTHER" id="PTHR37810">
    <property type="entry name" value="IMMUNITY PROTEIN SDPI"/>
    <property type="match status" value="1"/>
</dbReference>
<accession>A0A3E1Y7H1</accession>
<dbReference type="PANTHER" id="PTHR37810:SF5">
    <property type="entry name" value="IMMUNITY PROTEIN SDPI"/>
    <property type="match status" value="1"/>
</dbReference>
<feature type="transmembrane region" description="Helical" evidence="1">
    <location>
        <begin position="189"/>
        <end position="212"/>
    </location>
</feature>
<feature type="transmembrane region" description="Helical" evidence="1">
    <location>
        <begin position="12"/>
        <end position="30"/>
    </location>
</feature>
<keyword evidence="3" id="KW-1185">Reference proteome</keyword>
<protein>
    <recommendedName>
        <fullName evidence="4">DUF1648 domain-containing protein</fullName>
    </recommendedName>
</protein>
<sequence length="216" mass="24960">MKPKDLPKELLILALLLLPMVYLAIIWNHLPQNIPSSFNPSGEGGKSDFLLLMIFLFFTNGLIYILFRYLPDTNTMTTTVAEHKEYYRIRFIIHIYQSIFTCLIIFMVSQGQPFIMERWVFVGDGVLITGIGIYLRKLKPNYYVGVRTAYTLKSPEIWNQTHRMASTLWITAGIVIIISGFFLSLITGVFIIFFVALVLAALPYIYSFRLYYKDKG</sequence>
<keyword evidence="1" id="KW-0812">Transmembrane</keyword>
<proteinExistence type="predicted"/>
<keyword evidence="1" id="KW-0472">Membrane</keyword>
<feature type="transmembrane region" description="Helical" evidence="1">
    <location>
        <begin position="91"/>
        <end position="109"/>
    </location>
</feature>
<gene>
    <name evidence="2" type="ORF">DVR12_16835</name>
</gene>
<dbReference type="Proteomes" id="UP000260644">
    <property type="component" value="Unassembled WGS sequence"/>
</dbReference>
<dbReference type="AlphaFoldDB" id="A0A3E1Y7H1"/>
<organism evidence="2 3">
    <name type="scientific">Chitinophaga silvatica</name>
    <dbReference type="NCBI Taxonomy" id="2282649"/>
    <lineage>
        <taxon>Bacteria</taxon>
        <taxon>Pseudomonadati</taxon>
        <taxon>Bacteroidota</taxon>
        <taxon>Chitinophagia</taxon>
        <taxon>Chitinophagales</taxon>
        <taxon>Chitinophagaceae</taxon>
        <taxon>Chitinophaga</taxon>
    </lineage>
</organism>
<dbReference type="InterPro" id="IPR026272">
    <property type="entry name" value="SdpI"/>
</dbReference>
<comment type="caution">
    <text evidence="2">The sequence shown here is derived from an EMBL/GenBank/DDBJ whole genome shotgun (WGS) entry which is preliminary data.</text>
</comment>
<dbReference type="Pfam" id="PF13630">
    <property type="entry name" value="SdpI"/>
    <property type="match status" value="1"/>
</dbReference>
<evidence type="ECO:0000256" key="1">
    <source>
        <dbReference type="SAM" id="Phobius"/>
    </source>
</evidence>
<evidence type="ECO:0008006" key="4">
    <source>
        <dbReference type="Google" id="ProtNLM"/>
    </source>
</evidence>
<dbReference type="PIRSF" id="PIRSF038959">
    <property type="entry name" value="SdpI"/>
    <property type="match status" value="1"/>
</dbReference>